<name>G0TVQ7_TRYVY</name>
<dbReference type="VEuPathDB" id="TriTrypDB:TvY486_0502270"/>
<reference evidence="1" key="1">
    <citation type="journal article" date="2012" name="Proc. Natl. Acad. Sci. U.S.A.">
        <title>Antigenic diversity is generated by distinct evolutionary mechanisms in African trypanosome species.</title>
        <authorList>
            <person name="Jackson A.P."/>
            <person name="Berry A."/>
            <person name="Aslett M."/>
            <person name="Allison H.C."/>
            <person name="Burton P."/>
            <person name="Vavrova-Anderson J."/>
            <person name="Brown R."/>
            <person name="Browne H."/>
            <person name="Corton N."/>
            <person name="Hauser H."/>
            <person name="Gamble J."/>
            <person name="Gilderthorp R."/>
            <person name="Marcello L."/>
            <person name="McQuillan J."/>
            <person name="Otto T.D."/>
            <person name="Quail M.A."/>
            <person name="Sanders M.J."/>
            <person name="van Tonder A."/>
            <person name="Ginger M.L."/>
            <person name="Field M.C."/>
            <person name="Barry J.D."/>
            <person name="Hertz-Fowler C."/>
            <person name="Berriman M."/>
        </authorList>
    </citation>
    <scope>NUCLEOTIDE SEQUENCE</scope>
    <source>
        <strain evidence="1">Y486</strain>
    </source>
</reference>
<protein>
    <submittedName>
        <fullName evidence="1">Uncharacterized protein</fullName>
    </submittedName>
</protein>
<proteinExistence type="predicted"/>
<organism evidence="1">
    <name type="scientific">Trypanosoma vivax (strain Y486)</name>
    <dbReference type="NCBI Taxonomy" id="1055687"/>
    <lineage>
        <taxon>Eukaryota</taxon>
        <taxon>Discoba</taxon>
        <taxon>Euglenozoa</taxon>
        <taxon>Kinetoplastea</taxon>
        <taxon>Metakinetoplastina</taxon>
        <taxon>Trypanosomatida</taxon>
        <taxon>Trypanosomatidae</taxon>
        <taxon>Trypanosoma</taxon>
        <taxon>Duttonella</taxon>
    </lineage>
</organism>
<sequence>MFLSEGSVPAASLGITGLLKLNGAAGLPAHGVRQGERWLSSLLENGPVVPRRHRATSAALVTGTSVYGCGALLFRGSVGPKAVLYFRGRGAFWNVGKRRRRPAWRRTGSRKVRRPRECCSSFSAPFHFIVSFVSIQMPFGSVSEFGCRESCVQCSTGPPRAPPRLGDRLLLYGESPYRAGGAVAASGSVELMSSVFCLSLCSFPCVGATLKFILRWVSFTLA</sequence>
<accession>G0TVQ7</accession>
<dbReference type="EMBL" id="HE573021">
    <property type="protein sequence ID" value="CCC48023.1"/>
    <property type="molecule type" value="Genomic_DNA"/>
</dbReference>
<dbReference type="AlphaFoldDB" id="G0TVQ7"/>
<evidence type="ECO:0000313" key="1">
    <source>
        <dbReference type="EMBL" id="CCC48023.1"/>
    </source>
</evidence>
<gene>
    <name evidence="1" type="ORF">TVY486_0502270</name>
</gene>